<keyword evidence="6" id="KW-1185">Reference proteome</keyword>
<dbReference type="Proteomes" id="UP000029393">
    <property type="component" value="Unassembled WGS sequence"/>
</dbReference>
<protein>
    <recommendedName>
        <fullName evidence="4">HIT domain-containing protein</fullName>
    </recommendedName>
</protein>
<dbReference type="PRINTS" id="PR00332">
    <property type="entry name" value="HISTRIAD"/>
</dbReference>
<evidence type="ECO:0000259" key="4">
    <source>
        <dbReference type="PROSITE" id="PS51084"/>
    </source>
</evidence>
<dbReference type="PROSITE" id="PS51084">
    <property type="entry name" value="HIT_2"/>
    <property type="match status" value="1"/>
</dbReference>
<feature type="domain" description="HIT" evidence="4">
    <location>
        <begin position="13"/>
        <end position="120"/>
    </location>
</feature>
<dbReference type="eggNOG" id="COG0537">
    <property type="taxonomic scope" value="Bacteria"/>
</dbReference>
<accession>A0A091B4N4</accession>
<feature type="active site" description="Tele-AMP-histidine intermediate" evidence="1">
    <location>
        <position position="107"/>
    </location>
</feature>
<dbReference type="RefSeq" id="WP_034210608.1">
    <property type="nucleotide sequence ID" value="NZ_AVCK01000009.1"/>
</dbReference>
<proteinExistence type="predicted"/>
<comment type="caution">
    <text evidence="5">The sequence shown here is derived from an EMBL/GenBank/DDBJ whole genome shotgun (WGS) entry which is preliminary data.</text>
</comment>
<evidence type="ECO:0000313" key="6">
    <source>
        <dbReference type="Proteomes" id="UP000029393"/>
    </source>
</evidence>
<dbReference type="PANTHER" id="PTHR46648:SF1">
    <property type="entry name" value="ADENOSINE 5'-MONOPHOSPHORAMIDASE HNT1"/>
    <property type="match status" value="1"/>
</dbReference>
<dbReference type="PANTHER" id="PTHR46648">
    <property type="entry name" value="HIT FAMILY PROTEIN 1"/>
    <property type="match status" value="1"/>
</dbReference>
<dbReference type="InterPro" id="IPR011146">
    <property type="entry name" value="HIT-like"/>
</dbReference>
<dbReference type="OrthoDB" id="9784774at2"/>
<feature type="short sequence motif" description="Histidine triad motif" evidence="2 3">
    <location>
        <begin position="105"/>
        <end position="109"/>
    </location>
</feature>
<dbReference type="GO" id="GO:0003824">
    <property type="term" value="F:catalytic activity"/>
    <property type="evidence" value="ECO:0007669"/>
    <property type="project" value="InterPro"/>
</dbReference>
<evidence type="ECO:0000256" key="2">
    <source>
        <dbReference type="PIRSR" id="PIRSR601310-3"/>
    </source>
</evidence>
<evidence type="ECO:0000256" key="3">
    <source>
        <dbReference type="PROSITE-ProRule" id="PRU00464"/>
    </source>
</evidence>
<dbReference type="InterPro" id="IPR001310">
    <property type="entry name" value="Histidine_triad_HIT"/>
</dbReference>
<organism evidence="5 6">
    <name type="scientific">Arenimonas metalli CF5-1</name>
    <dbReference type="NCBI Taxonomy" id="1384056"/>
    <lineage>
        <taxon>Bacteria</taxon>
        <taxon>Pseudomonadati</taxon>
        <taxon>Pseudomonadota</taxon>
        <taxon>Gammaproteobacteria</taxon>
        <taxon>Lysobacterales</taxon>
        <taxon>Lysobacteraceae</taxon>
        <taxon>Arenimonas</taxon>
    </lineage>
</organism>
<dbReference type="PATRIC" id="fig|1384056.3.peg.537"/>
<name>A0A091B4N4_9GAMM</name>
<dbReference type="Pfam" id="PF01230">
    <property type="entry name" value="HIT"/>
    <property type="match status" value="1"/>
</dbReference>
<dbReference type="SUPFAM" id="SSF54197">
    <property type="entry name" value="HIT-like"/>
    <property type="match status" value="1"/>
</dbReference>
<dbReference type="STRING" id="1384056.N787_08385"/>
<dbReference type="EMBL" id="AVCK01000009">
    <property type="protein sequence ID" value="KFN47568.1"/>
    <property type="molecule type" value="Genomic_DNA"/>
</dbReference>
<sequence length="154" mass="16753">MSSHRASQPDPCAFCAIVAGTAPASLVHEDALTLAFVDLRQANPGHVLVIPKVHVSDVRYLDEATGAALMHSVSRVTRAVGRAFPNNGLSLWHSIGEAAFQEVPHLHIHVHPRLIGDNLLRIYPEPPTIADQATRDRLAIRVRDALASERDNTP</sequence>
<dbReference type="GO" id="GO:0009117">
    <property type="term" value="P:nucleotide metabolic process"/>
    <property type="evidence" value="ECO:0007669"/>
    <property type="project" value="TreeGrafter"/>
</dbReference>
<dbReference type="AlphaFoldDB" id="A0A091B4N4"/>
<dbReference type="Gene3D" id="3.30.428.10">
    <property type="entry name" value="HIT-like"/>
    <property type="match status" value="1"/>
</dbReference>
<reference evidence="5 6" key="1">
    <citation type="submission" date="2013-09" db="EMBL/GenBank/DDBJ databases">
        <title>Genome sequencing of Arenimonas metalli.</title>
        <authorList>
            <person name="Chen F."/>
            <person name="Wang G."/>
        </authorList>
    </citation>
    <scope>NUCLEOTIDE SEQUENCE [LARGE SCALE GENOMIC DNA]</scope>
    <source>
        <strain evidence="5 6">CF5-1</strain>
    </source>
</reference>
<evidence type="ECO:0000313" key="5">
    <source>
        <dbReference type="EMBL" id="KFN47568.1"/>
    </source>
</evidence>
<gene>
    <name evidence="5" type="ORF">N787_08385</name>
</gene>
<dbReference type="InterPro" id="IPR036265">
    <property type="entry name" value="HIT-like_sf"/>
</dbReference>
<evidence type="ECO:0000256" key="1">
    <source>
        <dbReference type="PIRSR" id="PIRSR601310-1"/>
    </source>
</evidence>